<reference evidence="3 4" key="1">
    <citation type="journal article" date="2014" name="Int. J. Syst. Evol. Microbiol.">
        <title>Complete genome sequence of Corynebacterium casei LMG S-19264T (=DSM 44701T), isolated from a smear-ripened cheese.</title>
        <authorList>
            <consortium name="US DOE Joint Genome Institute (JGI-PGF)"/>
            <person name="Walter F."/>
            <person name="Albersmeier A."/>
            <person name="Kalinowski J."/>
            <person name="Ruckert C."/>
        </authorList>
    </citation>
    <scope>NUCLEOTIDE SEQUENCE [LARGE SCALE GENOMIC DNA]</scope>
    <source>
        <strain evidence="3 4">CGMCC 1.16330</strain>
    </source>
</reference>
<dbReference type="InterPro" id="IPR042100">
    <property type="entry name" value="Bug_dom1"/>
</dbReference>
<dbReference type="Pfam" id="PF03401">
    <property type="entry name" value="TctC"/>
    <property type="match status" value="1"/>
</dbReference>
<comment type="caution">
    <text evidence="3">The sequence shown here is derived from an EMBL/GenBank/DDBJ whole genome shotgun (WGS) entry which is preliminary data.</text>
</comment>
<dbReference type="PIRSF" id="PIRSF017082">
    <property type="entry name" value="YflP"/>
    <property type="match status" value="1"/>
</dbReference>
<comment type="similarity">
    <text evidence="1">Belongs to the UPF0065 (bug) family.</text>
</comment>
<dbReference type="Gene3D" id="3.40.190.10">
    <property type="entry name" value="Periplasmic binding protein-like II"/>
    <property type="match status" value="1"/>
</dbReference>
<dbReference type="InterPro" id="IPR005064">
    <property type="entry name" value="BUG"/>
</dbReference>
<dbReference type="SUPFAM" id="SSF53850">
    <property type="entry name" value="Periplasmic binding protein-like II"/>
    <property type="match status" value="1"/>
</dbReference>
<name>A0A8J2Z9C2_9PROT</name>
<dbReference type="PANTHER" id="PTHR42928:SF5">
    <property type="entry name" value="BLR1237 PROTEIN"/>
    <property type="match status" value="1"/>
</dbReference>
<dbReference type="Gene3D" id="3.40.190.150">
    <property type="entry name" value="Bordetella uptake gene, domain 1"/>
    <property type="match status" value="1"/>
</dbReference>
<keyword evidence="2" id="KW-0732">Signal</keyword>
<keyword evidence="4" id="KW-1185">Reference proteome</keyword>
<accession>A0A8J2Z9C2</accession>
<evidence type="ECO:0000313" key="4">
    <source>
        <dbReference type="Proteomes" id="UP000597507"/>
    </source>
</evidence>
<dbReference type="Proteomes" id="UP000597507">
    <property type="component" value="Unassembled WGS sequence"/>
</dbReference>
<evidence type="ECO:0000313" key="3">
    <source>
        <dbReference type="EMBL" id="GGG22967.1"/>
    </source>
</evidence>
<feature type="signal peptide" evidence="2">
    <location>
        <begin position="1"/>
        <end position="20"/>
    </location>
</feature>
<gene>
    <name evidence="3" type="ORF">GCM10010964_08880</name>
</gene>
<evidence type="ECO:0000256" key="1">
    <source>
        <dbReference type="ARBA" id="ARBA00006987"/>
    </source>
</evidence>
<dbReference type="AlphaFoldDB" id="A0A8J2Z9C2"/>
<protein>
    <submittedName>
        <fullName evidence="3">MFS transporter</fullName>
    </submittedName>
</protein>
<proteinExistence type="inferred from homology"/>
<feature type="chain" id="PRO_5035208656" evidence="2">
    <location>
        <begin position="21"/>
        <end position="326"/>
    </location>
</feature>
<organism evidence="3 4">
    <name type="scientific">Caldovatus sediminis</name>
    <dbReference type="NCBI Taxonomy" id="2041189"/>
    <lineage>
        <taxon>Bacteria</taxon>
        <taxon>Pseudomonadati</taxon>
        <taxon>Pseudomonadota</taxon>
        <taxon>Alphaproteobacteria</taxon>
        <taxon>Acetobacterales</taxon>
        <taxon>Roseomonadaceae</taxon>
        <taxon>Caldovatus</taxon>
    </lineage>
</organism>
<dbReference type="PANTHER" id="PTHR42928">
    <property type="entry name" value="TRICARBOXYLATE-BINDING PROTEIN"/>
    <property type="match status" value="1"/>
</dbReference>
<sequence length="326" mass="34022">MPAAAALLGAVLAAAAPARAQPAAAAEWPDRPVRWVLPYAAGGPTDLIARILADRLSQRLPHRVVVENRSGAGGSIGAGLVARAAPDGSTFLFTNNGHVVLRPLYPSIDFDPEGDFAAVSIIAESPMVLLVPPNAPWRTVAEFVAAARAAPGRLTYGSTGGGGVLQLVSLLFIRSAGIELQEVAYRGSGPAVQDLAAGRLDMLYDAGLTGFGLARGGQARALAVSAPRRSPVMPDVPTIVEAGYPDATFAVFQVVLAPARTPGAVVERMSREIAAVLREPAIRERLEELGAERVVGSTPAEAAEVMARETPRWARILAEAGVRQQR</sequence>
<dbReference type="CDD" id="cd07012">
    <property type="entry name" value="PBP2_Bug_TTT"/>
    <property type="match status" value="1"/>
</dbReference>
<evidence type="ECO:0000256" key="2">
    <source>
        <dbReference type="SAM" id="SignalP"/>
    </source>
</evidence>
<dbReference type="EMBL" id="BMKS01000002">
    <property type="protein sequence ID" value="GGG22967.1"/>
    <property type="molecule type" value="Genomic_DNA"/>
</dbReference>